<dbReference type="Pfam" id="PF07715">
    <property type="entry name" value="Plug"/>
    <property type="match status" value="1"/>
</dbReference>
<dbReference type="InterPro" id="IPR010105">
    <property type="entry name" value="TonB_sidphr_rcpt"/>
</dbReference>
<name>A0ABU3CI35_9FLAO</name>
<keyword evidence="12 19" id="KW-0675">Receptor</keyword>
<dbReference type="Gene3D" id="2.40.170.20">
    <property type="entry name" value="TonB-dependent receptor, beta-barrel domain"/>
    <property type="match status" value="1"/>
</dbReference>
<keyword evidence="5" id="KW-0410">Iron transport</keyword>
<evidence type="ECO:0000259" key="17">
    <source>
        <dbReference type="Pfam" id="PF00593"/>
    </source>
</evidence>
<evidence type="ECO:0000313" key="20">
    <source>
        <dbReference type="Proteomes" id="UP001245285"/>
    </source>
</evidence>
<dbReference type="Gene3D" id="2.170.130.10">
    <property type="entry name" value="TonB-dependent receptor, plug domain"/>
    <property type="match status" value="1"/>
</dbReference>
<dbReference type="InterPro" id="IPR037066">
    <property type="entry name" value="Plug_dom_sf"/>
</dbReference>
<evidence type="ECO:0000256" key="6">
    <source>
        <dbReference type="ARBA" id="ARBA00022692"/>
    </source>
</evidence>
<evidence type="ECO:0000259" key="18">
    <source>
        <dbReference type="Pfam" id="PF07715"/>
    </source>
</evidence>
<comment type="subcellular location">
    <subcellularLocation>
        <location evidence="1 14">Cell outer membrane</location>
        <topology evidence="1 14">Multi-pass membrane protein</topology>
    </subcellularLocation>
</comment>
<proteinExistence type="inferred from homology"/>
<dbReference type="Pfam" id="PF00593">
    <property type="entry name" value="TonB_dep_Rec_b-barrel"/>
    <property type="match status" value="1"/>
</dbReference>
<gene>
    <name evidence="19" type="ORF">RM545_04865</name>
</gene>
<comment type="similarity">
    <text evidence="2 14 15">Belongs to the TonB-dependent receptor family.</text>
</comment>
<reference evidence="19 20" key="1">
    <citation type="submission" date="2023-09" db="EMBL/GenBank/DDBJ databases">
        <authorList>
            <person name="Rey-Velasco X."/>
        </authorList>
    </citation>
    <scope>NUCLEOTIDE SEQUENCE [LARGE SCALE GENOMIC DNA]</scope>
    <source>
        <strain evidence="19 20">F260</strain>
    </source>
</reference>
<dbReference type="InterPro" id="IPR000531">
    <property type="entry name" value="Beta-barrel_TonB"/>
</dbReference>
<dbReference type="InterPro" id="IPR008969">
    <property type="entry name" value="CarboxyPept-like_regulatory"/>
</dbReference>
<keyword evidence="3 14" id="KW-0813">Transport</keyword>
<dbReference type="InterPro" id="IPR036942">
    <property type="entry name" value="Beta-barrel_TonB_sf"/>
</dbReference>
<keyword evidence="8" id="KW-0408">Iron</keyword>
<dbReference type="EMBL" id="JAVRHO010000005">
    <property type="protein sequence ID" value="MDT0646013.1"/>
    <property type="molecule type" value="Genomic_DNA"/>
</dbReference>
<feature type="domain" description="TonB-dependent receptor plug" evidence="18">
    <location>
        <begin position="139"/>
        <end position="232"/>
    </location>
</feature>
<evidence type="ECO:0000256" key="10">
    <source>
        <dbReference type="ARBA" id="ARBA00023077"/>
    </source>
</evidence>
<evidence type="ECO:0000256" key="2">
    <source>
        <dbReference type="ARBA" id="ARBA00009810"/>
    </source>
</evidence>
<dbReference type="Gene3D" id="2.60.40.1120">
    <property type="entry name" value="Carboxypeptidase-like, regulatory domain"/>
    <property type="match status" value="1"/>
</dbReference>
<evidence type="ECO:0000256" key="3">
    <source>
        <dbReference type="ARBA" id="ARBA00022448"/>
    </source>
</evidence>
<evidence type="ECO:0000256" key="1">
    <source>
        <dbReference type="ARBA" id="ARBA00004571"/>
    </source>
</evidence>
<dbReference type="PANTHER" id="PTHR32552">
    <property type="entry name" value="FERRICHROME IRON RECEPTOR-RELATED"/>
    <property type="match status" value="1"/>
</dbReference>
<feature type="chain" id="PRO_5047179642" evidence="16">
    <location>
        <begin position="21"/>
        <end position="828"/>
    </location>
</feature>
<evidence type="ECO:0000256" key="12">
    <source>
        <dbReference type="ARBA" id="ARBA00023170"/>
    </source>
</evidence>
<keyword evidence="10 15" id="KW-0798">TonB box</keyword>
<evidence type="ECO:0000256" key="5">
    <source>
        <dbReference type="ARBA" id="ARBA00022496"/>
    </source>
</evidence>
<organism evidence="19 20">
    <name type="scientific">Autumnicola lenta</name>
    <dbReference type="NCBI Taxonomy" id="3075593"/>
    <lineage>
        <taxon>Bacteria</taxon>
        <taxon>Pseudomonadati</taxon>
        <taxon>Bacteroidota</taxon>
        <taxon>Flavobacteriia</taxon>
        <taxon>Flavobacteriales</taxon>
        <taxon>Flavobacteriaceae</taxon>
        <taxon>Autumnicola</taxon>
    </lineage>
</organism>
<keyword evidence="9" id="KW-0406">Ion transport</keyword>
<dbReference type="Proteomes" id="UP001245285">
    <property type="component" value="Unassembled WGS sequence"/>
</dbReference>
<dbReference type="PROSITE" id="PS52016">
    <property type="entry name" value="TONB_DEPENDENT_REC_3"/>
    <property type="match status" value="1"/>
</dbReference>
<feature type="signal peptide" evidence="16">
    <location>
        <begin position="1"/>
        <end position="20"/>
    </location>
</feature>
<evidence type="ECO:0000256" key="13">
    <source>
        <dbReference type="ARBA" id="ARBA00023237"/>
    </source>
</evidence>
<feature type="domain" description="TonB-dependent receptor-like beta-barrel" evidence="17">
    <location>
        <begin position="343"/>
        <end position="800"/>
    </location>
</feature>
<dbReference type="NCBIfam" id="TIGR01783">
    <property type="entry name" value="TonB-siderophor"/>
    <property type="match status" value="1"/>
</dbReference>
<keyword evidence="13 14" id="KW-0998">Cell outer membrane</keyword>
<evidence type="ECO:0000256" key="15">
    <source>
        <dbReference type="RuleBase" id="RU003357"/>
    </source>
</evidence>
<evidence type="ECO:0000256" key="11">
    <source>
        <dbReference type="ARBA" id="ARBA00023136"/>
    </source>
</evidence>
<dbReference type="PANTHER" id="PTHR32552:SF68">
    <property type="entry name" value="FERRICHROME OUTER MEMBRANE TRANSPORTER_PHAGE RECEPTOR"/>
    <property type="match status" value="1"/>
</dbReference>
<dbReference type="SUPFAM" id="SSF49464">
    <property type="entry name" value="Carboxypeptidase regulatory domain-like"/>
    <property type="match status" value="1"/>
</dbReference>
<protein>
    <submittedName>
        <fullName evidence="19">TonB-dependent receptor</fullName>
    </submittedName>
</protein>
<dbReference type="PROSITE" id="PS01156">
    <property type="entry name" value="TONB_DEPENDENT_REC_2"/>
    <property type="match status" value="1"/>
</dbReference>
<keyword evidence="4 14" id="KW-1134">Transmembrane beta strand</keyword>
<keyword evidence="11 14" id="KW-0472">Membrane</keyword>
<evidence type="ECO:0000256" key="4">
    <source>
        <dbReference type="ARBA" id="ARBA00022452"/>
    </source>
</evidence>
<evidence type="ECO:0000313" key="19">
    <source>
        <dbReference type="EMBL" id="MDT0646013.1"/>
    </source>
</evidence>
<evidence type="ECO:0000256" key="9">
    <source>
        <dbReference type="ARBA" id="ARBA00023065"/>
    </source>
</evidence>
<evidence type="ECO:0000256" key="16">
    <source>
        <dbReference type="SAM" id="SignalP"/>
    </source>
</evidence>
<evidence type="ECO:0000256" key="7">
    <source>
        <dbReference type="ARBA" id="ARBA00022729"/>
    </source>
</evidence>
<sequence>MNQKIILLSVFLAIFQFSFAQSTGSIKGNIINNSGNPVSDANIDIEGTSIGTQSNRNGSFELRGVPSGNFTLRISYVGYQTKELAVSVQANQTTTVSNIILSSKEEQLGEVVLRANGNVNEFTRTKSDYVAKLPLRDIENPQVYNTITAELMQEQVVTSFDDAIKNAPGISKLWESTGRGNDGAGYFAIRGFAVQPSLTNGLPGITNGSPDPANIERIEVVKGPSGTLYGSSLISYGGLINIVTKMPYNYFGGNISYTMGSFGLNRITADVNTPLDETGDVALRVNTAYHTQNSFQDAGFQKSLFVAPSLSYKVNDRLSFLINTEFYQGESTNPTMLFVDRGAPLRVTNIEELGYDPERSYTSNDLTLKNPNFSLQGQMNYKLSDSWTSQTAVSRGSAKARGHYSYLYETTQYEQGLEEVPGEVTNLDEGVVFTRYLNDQNSTTLTTDLQQNFIGDFKIGDFRNRMVVGLDYFNRKVIDNGSGYVANGKVYIGGASLQNVNESVFGIYDPEAYITDNDSGILSAAATNDLLAGVNRNSTITKEDVYSAYISDVFNFTPQLSAMASLRIDQFENESNSQTALSPKFGVVYQPVLDKVSIFANYMDGFSNVAPQEVVDRASGESRTIVFDPETARQFEVGTKLNLLNNRVAATFSYYDIEVGNIVAISAENPFSTDLQGGQQYSRGFEANITAAPFDGLNLIAGYSYNDSEVTESTASDDFLGRRPESAGPENQANFWASYRFQYGNLDGFGFGFGGNYASENMIFNRNLGGVFTLPSYTVFNASLFYSVEKFAINLKLNNLTDEEYYNGWSTINPQTPRNFAASLTYKF</sequence>
<dbReference type="CDD" id="cd01347">
    <property type="entry name" value="ligand_gated_channel"/>
    <property type="match status" value="1"/>
</dbReference>
<dbReference type="InterPro" id="IPR012910">
    <property type="entry name" value="Plug_dom"/>
</dbReference>
<keyword evidence="6 14" id="KW-0812">Transmembrane</keyword>
<dbReference type="InterPro" id="IPR010917">
    <property type="entry name" value="TonB_rcpt_CS"/>
</dbReference>
<dbReference type="InterPro" id="IPR039426">
    <property type="entry name" value="TonB-dep_rcpt-like"/>
</dbReference>
<comment type="caution">
    <text evidence="19">The sequence shown here is derived from an EMBL/GenBank/DDBJ whole genome shotgun (WGS) entry which is preliminary data.</text>
</comment>
<evidence type="ECO:0000256" key="14">
    <source>
        <dbReference type="PROSITE-ProRule" id="PRU01360"/>
    </source>
</evidence>
<dbReference type="RefSeq" id="WP_311494197.1">
    <property type="nucleotide sequence ID" value="NZ_JAVRHO010000005.1"/>
</dbReference>
<keyword evidence="7 16" id="KW-0732">Signal</keyword>
<accession>A0ABU3CI35</accession>
<dbReference type="SUPFAM" id="SSF56935">
    <property type="entry name" value="Porins"/>
    <property type="match status" value="1"/>
</dbReference>
<evidence type="ECO:0000256" key="8">
    <source>
        <dbReference type="ARBA" id="ARBA00023004"/>
    </source>
</evidence>
<keyword evidence="20" id="KW-1185">Reference proteome</keyword>
<dbReference type="Pfam" id="PF13715">
    <property type="entry name" value="CarbopepD_reg_2"/>
    <property type="match status" value="1"/>
</dbReference>